<feature type="region of interest" description="Disordered" evidence="4">
    <location>
        <begin position="18"/>
        <end position="52"/>
    </location>
</feature>
<evidence type="ECO:0000256" key="2">
    <source>
        <dbReference type="ARBA" id="ARBA00023136"/>
    </source>
</evidence>
<dbReference type="RefSeq" id="WP_092313599.1">
    <property type="nucleotide sequence ID" value="NZ_FOZV01000012.1"/>
</dbReference>
<dbReference type="AlphaFoldDB" id="A0A1I6TMD5"/>
<dbReference type="Gene3D" id="2.170.130.10">
    <property type="entry name" value="TonB-dependent receptor, plug domain"/>
    <property type="match status" value="1"/>
</dbReference>
<feature type="region of interest" description="Disordered" evidence="4">
    <location>
        <begin position="704"/>
        <end position="762"/>
    </location>
</feature>
<evidence type="ECO:0000313" key="5">
    <source>
        <dbReference type="EMBL" id="SFS90290.1"/>
    </source>
</evidence>
<dbReference type="EMBL" id="FOZV01000012">
    <property type="protein sequence ID" value="SFS90290.1"/>
    <property type="molecule type" value="Genomic_DNA"/>
</dbReference>
<sequence>MLLVTTALSGLMAGVIQTAPPQPQAPQPTPAPAQQTPPPAEPEPQEPAPAAADGDAYELGTVAVTGTRQRGSVDTDIPPDVTLSADEIMAYGASDIAELMTYLEPITRSSSGRTDLQPVFLVNGRRISGFREIRGIPTEAIERTEVLPEAVAVQFGYRPEQRVVNFVLKADFRSTTYEATGRVPTEGGRTTVEAEADLLRIAGANRWSMDVEYERSTPLYETERDIRRDPGPTPYDLIGNVTSDPYSPGCLTATPATCVALDPALGVAITPVPGSTTTPTLADFAAAAGDPRSGDLTAYRTLLSASERAQVSGTIKRDLNSTTQATISASLEDTSSRSFNGLPGVRLGLPGTNPFSPFSDDVQVFRYLDDAAALQRETDRLQGELGFVLDGFIGEEWRWTATGNYTRTETDTVTGRGYAAAPFQARLNAGDPTANPFGPLDPAAFARVANDTARSVSQRLDTELVLTGDVWELPAGDVSSTFKVGADTLSLDSTSTRGGVTTERGQSRDRLSGQSSLNFPIASRRNEVLTGLGDLSVSVDAGFEELSDFGGLSTFGTTVNWSPIEKLSFLASWTDEEGAPTISQLNDPLIATPNVPVFDFRTGETVLVTQFTGGNPDLDADNRQVVRLGGTLRPLTETDLSLSTTWTWSRTDDYIAAFPTLTPDLEAALPDRFVRDADGNLVSVDARPLNFDRYERQDLRTGFNFSRAFGTPTPRPEGEGAAGPGRRGPGGPGGGPVVMRGGGGGGGHQVRMGGGRGGGMQPGQGRFHVSVYHTWRIQDEIFIADGLPVLDLLDGAATSSRGGSPRHEVQAMGGVFRNGIGTFVMANWRDGTRIDGGTGPDLDFSDQLTVNLNVFMDLSQRTSWVERFPWLAGSRIQLGIQNLFDSRPEVTADGAETPLNYQPDFLDPEGRSVRLTLRKILF</sequence>
<keyword evidence="5" id="KW-0675">Receptor</keyword>
<dbReference type="GO" id="GO:0009279">
    <property type="term" value="C:cell outer membrane"/>
    <property type="evidence" value="ECO:0007669"/>
    <property type="project" value="UniProtKB-SubCell"/>
</dbReference>
<feature type="compositionally biased region" description="Pro residues" evidence="4">
    <location>
        <begin position="20"/>
        <end position="47"/>
    </location>
</feature>
<feature type="compositionally biased region" description="Gly residues" evidence="4">
    <location>
        <begin position="720"/>
        <end position="762"/>
    </location>
</feature>
<comment type="subcellular location">
    <subcellularLocation>
        <location evidence="1">Cell outer membrane</location>
    </subcellularLocation>
</comment>
<dbReference type="Proteomes" id="UP000198788">
    <property type="component" value="Unassembled WGS sequence"/>
</dbReference>
<keyword evidence="2" id="KW-0472">Membrane</keyword>
<reference evidence="6" key="1">
    <citation type="submission" date="2016-10" db="EMBL/GenBank/DDBJ databases">
        <authorList>
            <person name="Varghese N."/>
            <person name="Submissions S."/>
        </authorList>
    </citation>
    <scope>NUCLEOTIDE SEQUENCE [LARGE SCALE GENOMIC DNA]</scope>
    <source>
        <strain evidence="6">CGMCC 1.10683</strain>
    </source>
</reference>
<evidence type="ECO:0000256" key="1">
    <source>
        <dbReference type="ARBA" id="ARBA00004442"/>
    </source>
</evidence>
<dbReference type="STRING" id="871741.SAMN05192570_0170"/>
<organism evidence="5 6">
    <name type="scientific">Brevundimonas viscosa</name>
    <dbReference type="NCBI Taxonomy" id="871741"/>
    <lineage>
        <taxon>Bacteria</taxon>
        <taxon>Pseudomonadati</taxon>
        <taxon>Pseudomonadota</taxon>
        <taxon>Alphaproteobacteria</taxon>
        <taxon>Caulobacterales</taxon>
        <taxon>Caulobacteraceae</taxon>
        <taxon>Brevundimonas</taxon>
    </lineage>
</organism>
<dbReference type="Gene3D" id="2.40.170.20">
    <property type="entry name" value="TonB-dependent receptor, beta-barrel domain"/>
    <property type="match status" value="1"/>
</dbReference>
<accession>A0A1I6TMD5</accession>
<evidence type="ECO:0000313" key="6">
    <source>
        <dbReference type="Proteomes" id="UP000198788"/>
    </source>
</evidence>
<keyword evidence="6" id="KW-1185">Reference proteome</keyword>
<evidence type="ECO:0000256" key="3">
    <source>
        <dbReference type="ARBA" id="ARBA00023237"/>
    </source>
</evidence>
<dbReference type="PANTHER" id="PTHR47234">
    <property type="match status" value="1"/>
</dbReference>
<dbReference type="InterPro" id="IPR037066">
    <property type="entry name" value="Plug_dom_sf"/>
</dbReference>
<dbReference type="PANTHER" id="PTHR47234:SF1">
    <property type="entry name" value="TONB-DEPENDENT RECEPTOR"/>
    <property type="match status" value="1"/>
</dbReference>
<dbReference type="InterPro" id="IPR036942">
    <property type="entry name" value="Beta-barrel_TonB_sf"/>
</dbReference>
<evidence type="ECO:0000256" key="4">
    <source>
        <dbReference type="SAM" id="MobiDB-lite"/>
    </source>
</evidence>
<dbReference type="SUPFAM" id="SSF56935">
    <property type="entry name" value="Porins"/>
    <property type="match status" value="1"/>
</dbReference>
<protein>
    <submittedName>
        <fullName evidence="5">TonB dependent receptor</fullName>
    </submittedName>
</protein>
<feature type="region of interest" description="Disordered" evidence="4">
    <location>
        <begin position="493"/>
        <end position="514"/>
    </location>
</feature>
<name>A0A1I6TMD5_9CAUL</name>
<keyword evidence="3" id="KW-0998">Cell outer membrane</keyword>
<proteinExistence type="predicted"/>
<gene>
    <name evidence="5" type="ORF">SAMN05192570_0170</name>
</gene>